<dbReference type="AlphaFoldDB" id="A0A2M7RMY9"/>
<dbReference type="PROSITE" id="PS51913">
    <property type="entry name" value="HTH_HARE"/>
    <property type="match status" value="1"/>
</dbReference>
<organism evidence="3 4">
    <name type="scientific">bacterium (Candidatus Gribaldobacteria) CG_4_10_14_0_8_um_filter_33_9</name>
    <dbReference type="NCBI Taxonomy" id="2014266"/>
    <lineage>
        <taxon>Bacteria</taxon>
        <taxon>Candidatus Gribaldobacteria</taxon>
    </lineage>
</organism>
<dbReference type="PANTHER" id="PTHR30603:SF47">
    <property type="entry name" value="RNA POLYMERASE SIGMA FACTOR SIGD, CHLOROPLASTIC"/>
    <property type="match status" value="1"/>
</dbReference>
<evidence type="ECO:0000313" key="3">
    <source>
        <dbReference type="EMBL" id="PIZ00850.1"/>
    </source>
</evidence>
<name>A0A2M7RMY9_9BACT</name>
<accession>A0A2M7RMY9</accession>
<dbReference type="GO" id="GO:0006352">
    <property type="term" value="P:DNA-templated transcription initiation"/>
    <property type="evidence" value="ECO:0007669"/>
    <property type="project" value="InterPro"/>
</dbReference>
<dbReference type="PANTHER" id="PTHR30603">
    <property type="entry name" value="RNA POLYMERASE SIGMA FACTOR RPO"/>
    <property type="match status" value="1"/>
</dbReference>
<dbReference type="InterPro" id="IPR000943">
    <property type="entry name" value="RNA_pol_sigma70"/>
</dbReference>
<dbReference type="Pfam" id="PF04545">
    <property type="entry name" value="Sigma70_r4"/>
    <property type="match status" value="1"/>
</dbReference>
<dbReference type="InterPro" id="IPR036388">
    <property type="entry name" value="WH-like_DNA-bd_sf"/>
</dbReference>
<keyword evidence="1" id="KW-0804">Transcription</keyword>
<evidence type="ECO:0000256" key="1">
    <source>
        <dbReference type="ARBA" id="ARBA00023163"/>
    </source>
</evidence>
<dbReference type="Gene3D" id="1.10.10.1250">
    <property type="entry name" value="RNA polymerase, subunit delta, N-terminal domain"/>
    <property type="match status" value="1"/>
</dbReference>
<sequence length="346" mass="40615">MNIQDYQKISSSLLQDLSLRQKEIIARRFGLNGGQRETLDKIGQSFGITRERVRQIEEITFEKLKQEAKEARRKDLQKAFSHLEQHLVAHGGLKREDILLSNLGEKQFQNHVYFFLTLGELFYRFKENNDFYSFWTVDKNLYQKAEEFLAVLSKIFGKEKKPLSKERFFNIFKDESSKLFFSCFEIFKKIEQGPLNEFGLIDWSEIKPTGVKDRAYLVLKKAGKPLHFKEIAKLASELEGTVCKKKEIYFQTVHNELIKNKIFVLIGKGIYALTEWGYKPGTVSDIIIDILKKAKKFLTKKEIIKQVLKQRQVQENTIFLNLQDKNFFIKNKQGKYCLKGKLTRLS</sequence>
<gene>
    <name evidence="3" type="ORF">COY61_01410</name>
</gene>
<feature type="domain" description="HTH HARE-type" evidence="2">
    <location>
        <begin position="209"/>
        <end position="276"/>
    </location>
</feature>
<dbReference type="InterPro" id="IPR050239">
    <property type="entry name" value="Sigma-70_RNA_pol_init_factors"/>
</dbReference>
<dbReference type="InterPro" id="IPR007630">
    <property type="entry name" value="RNA_pol_sigma70_r4"/>
</dbReference>
<dbReference type="Gene3D" id="1.10.10.10">
    <property type="entry name" value="Winged helix-like DNA-binding domain superfamily/Winged helix DNA-binding domain"/>
    <property type="match status" value="1"/>
</dbReference>
<dbReference type="GO" id="GO:0003700">
    <property type="term" value="F:DNA-binding transcription factor activity"/>
    <property type="evidence" value="ECO:0007669"/>
    <property type="project" value="InterPro"/>
</dbReference>
<protein>
    <recommendedName>
        <fullName evidence="2">HTH HARE-type domain-containing protein</fullName>
    </recommendedName>
</protein>
<proteinExistence type="predicted"/>
<evidence type="ECO:0000259" key="2">
    <source>
        <dbReference type="PROSITE" id="PS51913"/>
    </source>
</evidence>
<comment type="caution">
    <text evidence="3">The sequence shown here is derived from an EMBL/GenBank/DDBJ whole genome shotgun (WGS) entry which is preliminary data.</text>
</comment>
<evidence type="ECO:0000313" key="4">
    <source>
        <dbReference type="Proteomes" id="UP000229371"/>
    </source>
</evidence>
<dbReference type="SUPFAM" id="SSF88659">
    <property type="entry name" value="Sigma3 and sigma4 domains of RNA polymerase sigma factors"/>
    <property type="match status" value="1"/>
</dbReference>
<dbReference type="InterPro" id="IPR007759">
    <property type="entry name" value="Asxl_HARE-HTH"/>
</dbReference>
<dbReference type="PRINTS" id="PR00046">
    <property type="entry name" value="SIGMA70FCT"/>
</dbReference>
<reference evidence="4" key="1">
    <citation type="submission" date="2017-09" db="EMBL/GenBank/DDBJ databases">
        <title>Depth-based differentiation of microbial function through sediment-hosted aquifers and enrichment of novel symbionts in the deep terrestrial subsurface.</title>
        <authorList>
            <person name="Probst A.J."/>
            <person name="Ladd B."/>
            <person name="Jarett J.K."/>
            <person name="Geller-Mcgrath D.E."/>
            <person name="Sieber C.M.K."/>
            <person name="Emerson J.B."/>
            <person name="Anantharaman K."/>
            <person name="Thomas B.C."/>
            <person name="Malmstrom R."/>
            <person name="Stieglmeier M."/>
            <person name="Klingl A."/>
            <person name="Woyke T."/>
            <person name="Ryan C.M."/>
            <person name="Banfield J.F."/>
        </authorList>
    </citation>
    <scope>NUCLEOTIDE SEQUENCE [LARGE SCALE GENOMIC DNA]</scope>
</reference>
<dbReference type="Proteomes" id="UP000229371">
    <property type="component" value="Unassembled WGS sequence"/>
</dbReference>
<dbReference type="InterPro" id="IPR038087">
    <property type="entry name" value="RNAP_delta_N_dom_sf"/>
</dbReference>
<dbReference type="InterPro" id="IPR013324">
    <property type="entry name" value="RNA_pol_sigma_r3/r4-like"/>
</dbReference>
<dbReference type="EMBL" id="PFMI01000036">
    <property type="protein sequence ID" value="PIZ00850.1"/>
    <property type="molecule type" value="Genomic_DNA"/>
</dbReference>